<sequence>MAAPKITFYTNHGCPWAHRAQITIKELGLPYEEVIIDLTKPREPWYLKEVNPRGLVPTIKYNGEIIAESAVVSQFLADAHPSHLIPPTGTPENALKRARIQFFADTWATKAGSYWFRIALLDTEEEKEALVKEFVGVVAKEIEPLLSDAAPFFGGSDKLTLAEVLTAPFVLRIYEFSKADVLPKSLPEGLNALPNFAKWAAEVVKHESVLYVWDAEKIVPATKAKFASLKADAKAKA</sequence>
<dbReference type="PROSITE" id="PS50404">
    <property type="entry name" value="GST_NTER"/>
    <property type="match status" value="1"/>
</dbReference>
<dbReference type="InterPro" id="IPR036282">
    <property type="entry name" value="Glutathione-S-Trfase_C_sf"/>
</dbReference>
<organism evidence="3 4">
    <name type="scientific">Massarina eburnea CBS 473.64</name>
    <dbReference type="NCBI Taxonomy" id="1395130"/>
    <lineage>
        <taxon>Eukaryota</taxon>
        <taxon>Fungi</taxon>
        <taxon>Dikarya</taxon>
        <taxon>Ascomycota</taxon>
        <taxon>Pezizomycotina</taxon>
        <taxon>Dothideomycetes</taxon>
        <taxon>Pleosporomycetidae</taxon>
        <taxon>Pleosporales</taxon>
        <taxon>Massarineae</taxon>
        <taxon>Massarinaceae</taxon>
        <taxon>Massarina</taxon>
    </lineage>
</organism>
<dbReference type="PANTHER" id="PTHR43968:SF8">
    <property type="entry name" value="S-TRANSFERASE, PUTATIVE (AFU_ORTHOLOGUE AFUA_2G00590)-RELATED"/>
    <property type="match status" value="1"/>
</dbReference>
<evidence type="ECO:0000313" key="4">
    <source>
        <dbReference type="Proteomes" id="UP000799753"/>
    </source>
</evidence>
<protein>
    <submittedName>
        <fullName evidence="3">Thioredoxin-like protein</fullName>
    </submittedName>
</protein>
<name>A0A6A6S4K2_9PLEO</name>
<keyword evidence="4" id="KW-1185">Reference proteome</keyword>
<dbReference type="Proteomes" id="UP000799753">
    <property type="component" value="Unassembled WGS sequence"/>
</dbReference>
<dbReference type="CDD" id="cd00299">
    <property type="entry name" value="GST_C_family"/>
    <property type="match status" value="1"/>
</dbReference>
<accession>A0A6A6S4K2</accession>
<dbReference type="AlphaFoldDB" id="A0A6A6S4K2"/>
<evidence type="ECO:0000259" key="2">
    <source>
        <dbReference type="PROSITE" id="PS50405"/>
    </source>
</evidence>
<dbReference type="PANTHER" id="PTHR43968">
    <property type="match status" value="1"/>
</dbReference>
<dbReference type="EMBL" id="MU006781">
    <property type="protein sequence ID" value="KAF2642639.1"/>
    <property type="molecule type" value="Genomic_DNA"/>
</dbReference>
<dbReference type="SFLD" id="SFLDS00019">
    <property type="entry name" value="Glutathione_Transferase_(cytos"/>
    <property type="match status" value="1"/>
</dbReference>
<dbReference type="InterPro" id="IPR040079">
    <property type="entry name" value="Glutathione_S-Trfase"/>
</dbReference>
<dbReference type="InterPro" id="IPR050983">
    <property type="entry name" value="GST_Omega/HSP26"/>
</dbReference>
<reference evidence="3" key="1">
    <citation type="journal article" date="2020" name="Stud. Mycol.">
        <title>101 Dothideomycetes genomes: a test case for predicting lifestyles and emergence of pathogens.</title>
        <authorList>
            <person name="Haridas S."/>
            <person name="Albert R."/>
            <person name="Binder M."/>
            <person name="Bloem J."/>
            <person name="Labutti K."/>
            <person name="Salamov A."/>
            <person name="Andreopoulos B."/>
            <person name="Baker S."/>
            <person name="Barry K."/>
            <person name="Bills G."/>
            <person name="Bluhm B."/>
            <person name="Cannon C."/>
            <person name="Castanera R."/>
            <person name="Culley D."/>
            <person name="Daum C."/>
            <person name="Ezra D."/>
            <person name="Gonzalez J."/>
            <person name="Henrissat B."/>
            <person name="Kuo A."/>
            <person name="Liang C."/>
            <person name="Lipzen A."/>
            <person name="Lutzoni F."/>
            <person name="Magnuson J."/>
            <person name="Mondo S."/>
            <person name="Nolan M."/>
            <person name="Ohm R."/>
            <person name="Pangilinan J."/>
            <person name="Park H.-J."/>
            <person name="Ramirez L."/>
            <person name="Alfaro M."/>
            <person name="Sun H."/>
            <person name="Tritt A."/>
            <person name="Yoshinaga Y."/>
            <person name="Zwiers L.-H."/>
            <person name="Turgeon B."/>
            <person name="Goodwin S."/>
            <person name="Spatafora J."/>
            <person name="Crous P."/>
            <person name="Grigoriev I."/>
        </authorList>
    </citation>
    <scope>NUCLEOTIDE SEQUENCE</scope>
    <source>
        <strain evidence="3">CBS 473.64</strain>
    </source>
</reference>
<dbReference type="Gene3D" id="3.40.30.10">
    <property type="entry name" value="Glutaredoxin"/>
    <property type="match status" value="1"/>
</dbReference>
<evidence type="ECO:0000259" key="1">
    <source>
        <dbReference type="PROSITE" id="PS50404"/>
    </source>
</evidence>
<dbReference type="Gene3D" id="1.20.1050.10">
    <property type="match status" value="1"/>
</dbReference>
<dbReference type="PROSITE" id="PS51354">
    <property type="entry name" value="GLUTAREDOXIN_2"/>
    <property type="match status" value="1"/>
</dbReference>
<proteinExistence type="predicted"/>
<gene>
    <name evidence="3" type="ORF">P280DRAFT_396645</name>
</gene>
<dbReference type="SFLD" id="SFLDG00358">
    <property type="entry name" value="Main_(cytGST)"/>
    <property type="match status" value="1"/>
</dbReference>
<dbReference type="OrthoDB" id="202840at2759"/>
<dbReference type="CDD" id="cd00570">
    <property type="entry name" value="GST_N_family"/>
    <property type="match status" value="1"/>
</dbReference>
<dbReference type="Pfam" id="PF13409">
    <property type="entry name" value="GST_N_2"/>
    <property type="match status" value="1"/>
</dbReference>
<feature type="domain" description="GST C-terminal" evidence="2">
    <location>
        <begin position="93"/>
        <end position="226"/>
    </location>
</feature>
<dbReference type="SUPFAM" id="SSF47616">
    <property type="entry name" value="GST C-terminal domain-like"/>
    <property type="match status" value="1"/>
</dbReference>
<dbReference type="PROSITE" id="PS50405">
    <property type="entry name" value="GST_CTER"/>
    <property type="match status" value="1"/>
</dbReference>
<evidence type="ECO:0000313" key="3">
    <source>
        <dbReference type="EMBL" id="KAF2642639.1"/>
    </source>
</evidence>
<dbReference type="InterPro" id="IPR004045">
    <property type="entry name" value="Glutathione_S-Trfase_N"/>
</dbReference>
<dbReference type="InterPro" id="IPR036249">
    <property type="entry name" value="Thioredoxin-like_sf"/>
</dbReference>
<feature type="domain" description="GST N-terminal" evidence="1">
    <location>
        <begin position="4"/>
        <end position="84"/>
    </location>
</feature>
<dbReference type="SUPFAM" id="SSF52833">
    <property type="entry name" value="Thioredoxin-like"/>
    <property type="match status" value="1"/>
</dbReference>
<dbReference type="InterPro" id="IPR010987">
    <property type="entry name" value="Glutathione-S-Trfase_C-like"/>
</dbReference>
<dbReference type="GO" id="GO:0005737">
    <property type="term" value="C:cytoplasm"/>
    <property type="evidence" value="ECO:0007669"/>
    <property type="project" value="TreeGrafter"/>
</dbReference>